<dbReference type="EMBL" id="LSRL02002253">
    <property type="protein sequence ID" value="TDG38688.1"/>
    <property type="molecule type" value="Genomic_DNA"/>
</dbReference>
<dbReference type="PANTHER" id="PTHR21644:SF0">
    <property type="entry name" value="AT02555P-RELATED"/>
    <property type="match status" value="1"/>
</dbReference>
<organism evidence="1 2">
    <name type="scientific">Drosophila navojoa</name>
    <name type="common">Fruit fly</name>
    <dbReference type="NCBI Taxonomy" id="7232"/>
    <lineage>
        <taxon>Eukaryota</taxon>
        <taxon>Metazoa</taxon>
        <taxon>Ecdysozoa</taxon>
        <taxon>Arthropoda</taxon>
        <taxon>Hexapoda</taxon>
        <taxon>Insecta</taxon>
        <taxon>Pterygota</taxon>
        <taxon>Neoptera</taxon>
        <taxon>Endopterygota</taxon>
        <taxon>Diptera</taxon>
        <taxon>Brachycera</taxon>
        <taxon>Muscomorpha</taxon>
        <taxon>Ephydroidea</taxon>
        <taxon>Drosophilidae</taxon>
        <taxon>Drosophila</taxon>
    </lineage>
</organism>
<dbReference type="OMA" id="VHETMRD"/>
<dbReference type="Pfam" id="PF07368">
    <property type="entry name" value="DUF1487"/>
    <property type="match status" value="1"/>
</dbReference>
<keyword evidence="2" id="KW-1185">Reference proteome</keyword>
<dbReference type="PANTHER" id="PTHR21644">
    <property type="entry name" value="AT02555P-RELATED"/>
    <property type="match status" value="1"/>
</dbReference>
<dbReference type="OrthoDB" id="7836149at2759"/>
<dbReference type="KEGG" id="dnv:108658243"/>
<name>A0A484AQL4_DRONA</name>
<proteinExistence type="predicted"/>
<dbReference type="InterPro" id="IPR009961">
    <property type="entry name" value="DUF1487"/>
</dbReference>
<dbReference type="STRING" id="7232.A0A484AQL4"/>
<comment type="caution">
    <text evidence="1">The sequence shown here is derived from an EMBL/GenBank/DDBJ whole genome shotgun (WGS) entry which is preliminary data.</text>
</comment>
<accession>A0A484AQL4</accession>
<protein>
    <submittedName>
        <fullName evidence="1">Uncharacterized protein</fullName>
    </submittedName>
</protein>
<dbReference type="AlphaFoldDB" id="A0A484AQL4"/>
<sequence>MDRQAYSWRQLPYPGDQSDTQWVEPCMIVLCQDGNIDEAIVPLLQTLYEPIGRNLIGAVFVHETMREELIEKVRDRMTVMHRQVKSHDFYSKALLRAECLGAELIAMMKPDDIGFKYSMVEGSPLVVCDFNQSYFSVNHPSTVVTLHTFRHTQELIELAAKEKLSFDSASIWCPKTATAYEMALILSVPVIHINCARVSLLPIAEKYKDQEAHSMLMGGYHFEVVIQKNRGKIIVFPAPVQLFSKSQNLAKA</sequence>
<dbReference type="Proteomes" id="UP000295192">
    <property type="component" value="Unassembled WGS sequence"/>
</dbReference>
<reference evidence="1 2" key="1">
    <citation type="journal article" date="2019" name="J. Hered.">
        <title>An Improved Genome Assembly for Drosophila navojoa, the Basal Species in the mojavensis Cluster.</title>
        <authorList>
            <person name="Vanderlinde T."/>
            <person name="Dupim E.G."/>
            <person name="Nazario-Yepiz N.O."/>
            <person name="Carvalho A.B."/>
        </authorList>
    </citation>
    <scope>NUCLEOTIDE SEQUENCE [LARGE SCALE GENOMIC DNA]</scope>
    <source>
        <strain evidence="1">Navoj_Jal97</strain>
        <tissue evidence="1">Whole organism</tissue>
    </source>
</reference>
<gene>
    <name evidence="1" type="ORF">AWZ03_014890</name>
</gene>
<evidence type="ECO:0000313" key="2">
    <source>
        <dbReference type="Proteomes" id="UP000295192"/>
    </source>
</evidence>
<evidence type="ECO:0000313" key="1">
    <source>
        <dbReference type="EMBL" id="TDG38688.1"/>
    </source>
</evidence>